<evidence type="ECO:0000313" key="1">
    <source>
        <dbReference type="EMBL" id="MCM8750135.1"/>
    </source>
</evidence>
<dbReference type="Gene3D" id="3.30.300.20">
    <property type="match status" value="1"/>
</dbReference>
<reference evidence="1" key="1">
    <citation type="submission" date="2022-06" db="EMBL/GenBank/DDBJ databases">
        <title>CFH 74404 Thermomicrobiaceae sp.</title>
        <authorList>
            <person name="Ming H."/>
            <person name="Li W.-J."/>
            <person name="Zhao Z."/>
        </authorList>
    </citation>
    <scope>NUCLEOTIDE SEQUENCE</scope>
    <source>
        <strain evidence="1">CFH 74404</strain>
    </source>
</reference>
<dbReference type="PANTHER" id="PTHR35368">
    <property type="entry name" value="HYDROPEROXIDE REDUCTASE"/>
    <property type="match status" value="1"/>
</dbReference>
<keyword evidence="2" id="KW-1185">Reference proteome</keyword>
<dbReference type="Pfam" id="PF02566">
    <property type="entry name" value="OsmC"/>
    <property type="match status" value="1"/>
</dbReference>
<gene>
    <name evidence="1" type="ORF">NET02_13355</name>
</gene>
<dbReference type="InterPro" id="IPR052924">
    <property type="entry name" value="OsmC/Ohr_hydroprdx_reductase"/>
</dbReference>
<dbReference type="SUPFAM" id="SSF82784">
    <property type="entry name" value="OsmC-like"/>
    <property type="match status" value="1"/>
</dbReference>
<proteinExistence type="predicted"/>
<organism evidence="1 2">
    <name type="scientific">Thermalbibacter longus</name>
    <dbReference type="NCBI Taxonomy" id="2951981"/>
    <lineage>
        <taxon>Bacteria</taxon>
        <taxon>Pseudomonadati</taxon>
        <taxon>Thermomicrobiota</taxon>
        <taxon>Thermomicrobia</taxon>
        <taxon>Thermomicrobiales</taxon>
        <taxon>Thermomicrobiaceae</taxon>
        <taxon>Thermalbibacter</taxon>
    </lineage>
</organism>
<protein>
    <submittedName>
        <fullName evidence="1">OsmC family protein</fullName>
    </submittedName>
</protein>
<dbReference type="InterPro" id="IPR015946">
    <property type="entry name" value="KH_dom-like_a/b"/>
</dbReference>
<comment type="caution">
    <text evidence="1">The sequence shown here is derived from an EMBL/GenBank/DDBJ whole genome shotgun (WGS) entry which is preliminary data.</text>
</comment>
<dbReference type="InterPro" id="IPR036102">
    <property type="entry name" value="OsmC/Ohrsf"/>
</dbReference>
<sequence>MSRNGHVIDAIRTLSSAILANPAMAEGIVQARTRWTGGTRVTGKVREFDPITIDEPPGLGGEDQGPTPVELLLLALGSCQEIVYAAYAEQLGIQLDAIEIELTGMLDLRGFLGLDPSVRPGFRQIEARVRLVSPEPESRLRELADLVERFCPAQDMLTNPVPITTTLAIERPAQTSAA</sequence>
<name>A0AA42BBT7_9BACT</name>
<accession>A0AA42BBT7</accession>
<dbReference type="EMBL" id="JAMSLR010000011">
    <property type="protein sequence ID" value="MCM8750135.1"/>
    <property type="molecule type" value="Genomic_DNA"/>
</dbReference>
<evidence type="ECO:0000313" key="2">
    <source>
        <dbReference type="Proteomes" id="UP001165306"/>
    </source>
</evidence>
<dbReference type="Proteomes" id="UP001165306">
    <property type="component" value="Unassembled WGS sequence"/>
</dbReference>
<dbReference type="RefSeq" id="WP_284057922.1">
    <property type="nucleotide sequence ID" value="NZ_JAMSLR010000011.1"/>
</dbReference>
<dbReference type="PANTHER" id="PTHR35368:SF1">
    <property type="entry name" value="HYDROPEROXIDE REDUCTASE"/>
    <property type="match status" value="1"/>
</dbReference>
<dbReference type="InterPro" id="IPR003718">
    <property type="entry name" value="OsmC/Ohr_fam"/>
</dbReference>
<dbReference type="AlphaFoldDB" id="A0AA42BBT7"/>